<dbReference type="CDD" id="cd07377">
    <property type="entry name" value="WHTH_GntR"/>
    <property type="match status" value="1"/>
</dbReference>
<dbReference type="Pfam" id="PF13377">
    <property type="entry name" value="Peripla_BP_3"/>
    <property type="match status" value="1"/>
</dbReference>
<dbReference type="Gene3D" id="1.10.10.10">
    <property type="entry name" value="Winged helix-like DNA-binding domain superfamily/Winged helix DNA-binding domain"/>
    <property type="match status" value="1"/>
</dbReference>
<comment type="caution">
    <text evidence="5">The sequence shown here is derived from an EMBL/GenBank/DDBJ whole genome shotgun (WGS) entry which is preliminary data.</text>
</comment>
<dbReference type="InterPro" id="IPR046335">
    <property type="entry name" value="LacI/GalR-like_sensor"/>
</dbReference>
<dbReference type="SMART" id="SM00345">
    <property type="entry name" value="HTH_GNTR"/>
    <property type="match status" value="1"/>
</dbReference>
<reference evidence="5" key="2">
    <citation type="journal article" date="2021" name="PeerJ">
        <title>Extensive microbial diversity within the chicken gut microbiome revealed by metagenomics and culture.</title>
        <authorList>
            <person name="Gilroy R."/>
            <person name="Ravi A."/>
            <person name="Getino M."/>
            <person name="Pursley I."/>
            <person name="Horton D.L."/>
            <person name="Alikhan N.F."/>
            <person name="Baker D."/>
            <person name="Gharbi K."/>
            <person name="Hall N."/>
            <person name="Watson M."/>
            <person name="Adriaenssens E.M."/>
            <person name="Foster-Nyarko E."/>
            <person name="Jarju S."/>
            <person name="Secka A."/>
            <person name="Antonio M."/>
            <person name="Oren A."/>
            <person name="Chaudhuri R.R."/>
            <person name="La Ragione R."/>
            <person name="Hildebrand F."/>
            <person name="Pallen M.J."/>
        </authorList>
    </citation>
    <scope>NUCLEOTIDE SEQUENCE</scope>
    <source>
        <strain evidence="5">ChiBcec6-7307</strain>
    </source>
</reference>
<dbReference type="Pfam" id="PF00392">
    <property type="entry name" value="GntR"/>
    <property type="match status" value="1"/>
</dbReference>
<protein>
    <submittedName>
        <fullName evidence="5">Substrate-binding domain-containing protein</fullName>
    </submittedName>
</protein>
<dbReference type="AlphaFoldDB" id="A0A9D1NXR7"/>
<dbReference type="InterPro" id="IPR036388">
    <property type="entry name" value="WH-like_DNA-bd_sf"/>
</dbReference>
<dbReference type="InterPro" id="IPR036390">
    <property type="entry name" value="WH_DNA-bd_sf"/>
</dbReference>
<dbReference type="Gene3D" id="3.40.50.2300">
    <property type="match status" value="2"/>
</dbReference>
<dbReference type="PANTHER" id="PTHR30146:SF150">
    <property type="entry name" value="ARABINOSE METABOLISM TRANSCRIPTIONAL REPRESSOR"/>
    <property type="match status" value="1"/>
</dbReference>
<keyword evidence="1" id="KW-0805">Transcription regulation</keyword>
<name>A0A9D1NXR7_9FIRM</name>
<dbReference type="InterPro" id="IPR028082">
    <property type="entry name" value="Peripla_BP_I"/>
</dbReference>
<dbReference type="PANTHER" id="PTHR30146">
    <property type="entry name" value="LACI-RELATED TRANSCRIPTIONAL REPRESSOR"/>
    <property type="match status" value="1"/>
</dbReference>
<dbReference type="GO" id="GO:0003700">
    <property type="term" value="F:DNA-binding transcription factor activity"/>
    <property type="evidence" value="ECO:0007669"/>
    <property type="project" value="InterPro"/>
</dbReference>
<dbReference type="SUPFAM" id="SSF53822">
    <property type="entry name" value="Periplasmic binding protein-like I"/>
    <property type="match status" value="1"/>
</dbReference>
<dbReference type="PRINTS" id="PR00035">
    <property type="entry name" value="HTHGNTR"/>
</dbReference>
<evidence type="ECO:0000256" key="1">
    <source>
        <dbReference type="ARBA" id="ARBA00023015"/>
    </source>
</evidence>
<evidence type="ECO:0000259" key="4">
    <source>
        <dbReference type="PROSITE" id="PS50949"/>
    </source>
</evidence>
<dbReference type="GO" id="GO:0000976">
    <property type="term" value="F:transcription cis-regulatory region binding"/>
    <property type="evidence" value="ECO:0007669"/>
    <property type="project" value="TreeGrafter"/>
</dbReference>
<feature type="domain" description="HTH gntR-type" evidence="4">
    <location>
        <begin position="4"/>
        <end position="72"/>
    </location>
</feature>
<dbReference type="EMBL" id="DVOS01000036">
    <property type="protein sequence ID" value="HIV23013.1"/>
    <property type="molecule type" value="Genomic_DNA"/>
</dbReference>
<dbReference type="PROSITE" id="PS50949">
    <property type="entry name" value="HTH_GNTR"/>
    <property type="match status" value="1"/>
</dbReference>
<evidence type="ECO:0000256" key="2">
    <source>
        <dbReference type="ARBA" id="ARBA00023125"/>
    </source>
</evidence>
<evidence type="ECO:0000313" key="5">
    <source>
        <dbReference type="EMBL" id="HIV23013.1"/>
    </source>
</evidence>
<dbReference type="SUPFAM" id="SSF46785">
    <property type="entry name" value="Winged helix' DNA-binding domain"/>
    <property type="match status" value="1"/>
</dbReference>
<proteinExistence type="predicted"/>
<dbReference type="InterPro" id="IPR033532">
    <property type="entry name" value="AraR_ligand_bind_dom"/>
</dbReference>
<accession>A0A9D1NXR7</accession>
<sequence length="369" mass="41604">MAKTAKYKQVVDWVKNRIETGELRDGDKLETEQEIGKRFGISRQTVRHGLEQLEREELLEKIQGSGSYVRTWRQREGAPLLSRTVTIISSYVDSYIFPKLLQSMVKTLEKAGYSARIMFTGNHLEKERELLNRMLEENSQDPLIVEPVMSGLPNPNLNFYRKLREKGIPILFFNSFYPELELPHVSMDDRAAGRLAAEYLIERGHTRIGGIFKSDDGQGRCRYQGYLEALRRNGLPITEKQVRWIDTVDQDSLKQEGDRLLARLSGCTACVCYNDQVAHALTEICAGAGIRIPEDLSLVSIDNSELSGLNAVPLTSVAHPTEAMGKKAAENLLRLIKNPSFNATYEFVPEICQRSSAADLRGSALNEIN</sequence>
<evidence type="ECO:0000313" key="6">
    <source>
        <dbReference type="Proteomes" id="UP000886889"/>
    </source>
</evidence>
<reference evidence="5" key="1">
    <citation type="submission" date="2020-10" db="EMBL/GenBank/DDBJ databases">
        <authorList>
            <person name="Gilroy R."/>
        </authorList>
    </citation>
    <scope>NUCLEOTIDE SEQUENCE</scope>
    <source>
        <strain evidence="5">ChiBcec6-7307</strain>
    </source>
</reference>
<gene>
    <name evidence="5" type="ORF">IAC80_03640</name>
</gene>
<organism evidence="5 6">
    <name type="scientific">Candidatus Merdiplasma excrementigallinarum</name>
    <dbReference type="NCBI Taxonomy" id="2840864"/>
    <lineage>
        <taxon>Bacteria</taxon>
        <taxon>Bacillati</taxon>
        <taxon>Bacillota</taxon>
        <taxon>Clostridia</taxon>
        <taxon>Lachnospirales</taxon>
        <taxon>Lachnospiraceae</taxon>
        <taxon>Lachnospiraceae incertae sedis</taxon>
        <taxon>Candidatus Merdiplasma</taxon>
    </lineage>
</organism>
<keyword evidence="3" id="KW-0804">Transcription</keyword>
<keyword evidence="2" id="KW-0238">DNA-binding</keyword>
<evidence type="ECO:0000256" key="3">
    <source>
        <dbReference type="ARBA" id="ARBA00023163"/>
    </source>
</evidence>
<dbReference type="CDD" id="cd01541">
    <property type="entry name" value="PBP1_AraR"/>
    <property type="match status" value="1"/>
</dbReference>
<dbReference type="InterPro" id="IPR000524">
    <property type="entry name" value="Tscrpt_reg_HTH_GntR"/>
</dbReference>
<dbReference type="Proteomes" id="UP000886889">
    <property type="component" value="Unassembled WGS sequence"/>
</dbReference>